<evidence type="ECO:0000256" key="2">
    <source>
        <dbReference type="ARBA" id="ARBA00022475"/>
    </source>
</evidence>
<feature type="domain" description="MacB-like periplasmic core" evidence="8">
    <location>
        <begin position="438"/>
        <end position="637"/>
    </location>
</feature>
<feature type="transmembrane region" description="Helical" evidence="6">
    <location>
        <begin position="672"/>
        <end position="695"/>
    </location>
</feature>
<sequence>MLKNYLKTAFRNLLKNRLHAFINITGLAAGMAVAMLIGLWIRDELTYDRYNKNYDRIAQVMQNQSFNGSIRSWTAMPYPVGEAVRNNCGNYFSAVIMSSWTQTRLLSAGEKKFIKEGNFMEPQGPEMLDLQMISGSRTALDDPHSILLSASLAKTFFGDADPLGKIIRVDNKQDVKVAGVFKDLPHNSAFADMTFMAPWKLMLETDTWIRGTTGSWGSNSFQLFVQVADHVSMEQASAVIRDLKRKYISEAEAASKQPVLFLHPMREWHLYESFENGVNTGGRIELVWLFGIIGGFVLLLACINFMNLSTARSEKRAKEVGIRKTIGSLRGQLVAQFFIESLLVVMLALGCSLLLVQLLLPVFNDMAGKQVHIPWSNPLFWTGILSGSLLTGLMAGSYPALYLSAFRPVKVLKGTFRAGRWAAMPRKMLVVGQFTVSIILIIGTIIVFRQVQHARDRPMGYNYDRLVMMEMLTYDIYDHFATIRQELQSAGAVTEMALSSSPVTESWSTEGDFTWEGKDPAQSVDFPFTIVSYEFGKTVGWRFREGRDFSAAFATDSAAFVINESAVRFMGLEKPVGAVIKWGGKPYTVIGVIRDMITESPYRQVRPSIFAMTKPPDSYVILKLDPKMSARTALAKIGAVFKQYSPAQPFDYQFVDEEYARKFDTETRIGKLASSFAILAIFISCLGLFGMALFMAEQRTKEIGIRKVLGASVLNLWHLLSGEFLLLVLIALVIAAPIAYYGMQRWLEGYEYRTAISWWIFAATGIGALLIALVTVSGQSVRAALINPVKSLRTE</sequence>
<feature type="transmembrane region" description="Helical" evidence="6">
    <location>
        <begin position="333"/>
        <end position="360"/>
    </location>
</feature>
<proteinExistence type="predicted"/>
<dbReference type="PANTHER" id="PTHR30572:SF18">
    <property type="entry name" value="ABC-TYPE MACROLIDE FAMILY EXPORT SYSTEM PERMEASE COMPONENT 2"/>
    <property type="match status" value="1"/>
</dbReference>
<dbReference type="RefSeq" id="WP_145716232.1">
    <property type="nucleotide sequence ID" value="NZ_BAAAFY010000005.1"/>
</dbReference>
<feature type="domain" description="ABC3 transporter permease C-terminal" evidence="7">
    <location>
        <begin position="675"/>
        <end position="783"/>
    </location>
</feature>
<evidence type="ECO:0000313" key="10">
    <source>
        <dbReference type="Proteomes" id="UP000316778"/>
    </source>
</evidence>
<dbReference type="AlphaFoldDB" id="A0A562SYM3"/>
<reference evidence="9 10" key="1">
    <citation type="journal article" date="2013" name="Stand. Genomic Sci.">
        <title>Genomic Encyclopedia of Type Strains, Phase I: The one thousand microbial genomes (KMG-I) project.</title>
        <authorList>
            <person name="Kyrpides N.C."/>
            <person name="Woyke T."/>
            <person name="Eisen J.A."/>
            <person name="Garrity G."/>
            <person name="Lilburn T.G."/>
            <person name="Beck B.J."/>
            <person name="Whitman W.B."/>
            <person name="Hugenholtz P."/>
            <person name="Klenk H.P."/>
        </authorList>
    </citation>
    <scope>NUCLEOTIDE SEQUENCE [LARGE SCALE GENOMIC DNA]</scope>
    <source>
        <strain evidence="9 10">DSM 13484</strain>
    </source>
</reference>
<evidence type="ECO:0000313" key="9">
    <source>
        <dbReference type="EMBL" id="TWI86429.1"/>
    </source>
</evidence>
<dbReference type="InterPro" id="IPR050250">
    <property type="entry name" value="Macrolide_Exporter_MacB"/>
</dbReference>
<organism evidence="9 10">
    <name type="scientific">Chitinophaga japonensis</name>
    <name type="common">Flexibacter japonensis</name>
    <dbReference type="NCBI Taxonomy" id="104662"/>
    <lineage>
        <taxon>Bacteria</taxon>
        <taxon>Pseudomonadati</taxon>
        <taxon>Bacteroidota</taxon>
        <taxon>Chitinophagia</taxon>
        <taxon>Chitinophagales</taxon>
        <taxon>Chitinophagaceae</taxon>
        <taxon>Chitinophaga</taxon>
    </lineage>
</organism>
<dbReference type="GO" id="GO:0022857">
    <property type="term" value="F:transmembrane transporter activity"/>
    <property type="evidence" value="ECO:0007669"/>
    <property type="project" value="TreeGrafter"/>
</dbReference>
<dbReference type="Pfam" id="PF02687">
    <property type="entry name" value="FtsX"/>
    <property type="match status" value="2"/>
</dbReference>
<feature type="transmembrane region" description="Helical" evidence="6">
    <location>
        <begin position="286"/>
        <end position="308"/>
    </location>
</feature>
<dbReference type="PANTHER" id="PTHR30572">
    <property type="entry name" value="MEMBRANE COMPONENT OF TRANSPORTER-RELATED"/>
    <property type="match status" value="1"/>
</dbReference>
<evidence type="ECO:0000256" key="5">
    <source>
        <dbReference type="ARBA" id="ARBA00023136"/>
    </source>
</evidence>
<keyword evidence="3 6" id="KW-0812">Transmembrane</keyword>
<feature type="transmembrane region" description="Helical" evidence="6">
    <location>
        <begin position="380"/>
        <end position="406"/>
    </location>
</feature>
<comment type="caution">
    <text evidence="9">The sequence shown here is derived from an EMBL/GenBank/DDBJ whole genome shotgun (WGS) entry which is preliminary data.</text>
</comment>
<evidence type="ECO:0000259" key="7">
    <source>
        <dbReference type="Pfam" id="PF02687"/>
    </source>
</evidence>
<dbReference type="InterPro" id="IPR003838">
    <property type="entry name" value="ABC3_permease_C"/>
</dbReference>
<keyword evidence="5 6" id="KW-0472">Membrane</keyword>
<dbReference type="Pfam" id="PF12704">
    <property type="entry name" value="MacB_PCD"/>
    <property type="match status" value="2"/>
</dbReference>
<feature type="transmembrane region" description="Helical" evidence="6">
    <location>
        <begin position="427"/>
        <end position="448"/>
    </location>
</feature>
<dbReference type="InterPro" id="IPR025857">
    <property type="entry name" value="MacB_PCD"/>
</dbReference>
<feature type="transmembrane region" description="Helical" evidence="6">
    <location>
        <begin position="20"/>
        <end position="41"/>
    </location>
</feature>
<accession>A0A562SYM3</accession>
<keyword evidence="2" id="KW-1003">Cell membrane</keyword>
<feature type="transmembrane region" description="Helical" evidence="6">
    <location>
        <begin position="755"/>
        <end position="776"/>
    </location>
</feature>
<keyword evidence="10" id="KW-1185">Reference proteome</keyword>
<keyword evidence="4 6" id="KW-1133">Transmembrane helix</keyword>
<dbReference type="Proteomes" id="UP000316778">
    <property type="component" value="Unassembled WGS sequence"/>
</dbReference>
<evidence type="ECO:0000256" key="6">
    <source>
        <dbReference type="SAM" id="Phobius"/>
    </source>
</evidence>
<feature type="transmembrane region" description="Helical" evidence="6">
    <location>
        <begin position="716"/>
        <end position="743"/>
    </location>
</feature>
<feature type="domain" description="ABC3 transporter permease C-terminal" evidence="7">
    <location>
        <begin position="292"/>
        <end position="404"/>
    </location>
</feature>
<feature type="domain" description="MacB-like periplasmic core" evidence="8">
    <location>
        <begin position="21"/>
        <end position="242"/>
    </location>
</feature>
<evidence type="ECO:0000256" key="3">
    <source>
        <dbReference type="ARBA" id="ARBA00022692"/>
    </source>
</evidence>
<comment type="subcellular location">
    <subcellularLocation>
        <location evidence="1">Cell membrane</location>
        <topology evidence="1">Multi-pass membrane protein</topology>
    </subcellularLocation>
</comment>
<dbReference type="GO" id="GO:0005886">
    <property type="term" value="C:plasma membrane"/>
    <property type="evidence" value="ECO:0007669"/>
    <property type="project" value="UniProtKB-SubCell"/>
</dbReference>
<name>A0A562SYM3_CHIJA</name>
<dbReference type="OrthoDB" id="5933722at2"/>
<evidence type="ECO:0000256" key="4">
    <source>
        <dbReference type="ARBA" id="ARBA00022989"/>
    </source>
</evidence>
<gene>
    <name evidence="9" type="ORF">LX66_3686</name>
</gene>
<evidence type="ECO:0000259" key="8">
    <source>
        <dbReference type="Pfam" id="PF12704"/>
    </source>
</evidence>
<dbReference type="EMBL" id="VLLG01000004">
    <property type="protein sequence ID" value="TWI86429.1"/>
    <property type="molecule type" value="Genomic_DNA"/>
</dbReference>
<evidence type="ECO:0000256" key="1">
    <source>
        <dbReference type="ARBA" id="ARBA00004651"/>
    </source>
</evidence>
<protein>
    <submittedName>
        <fullName evidence="9">ABC-type antimicrobial peptide transport system permease subunit</fullName>
    </submittedName>
</protein>